<dbReference type="Proteomes" id="UP000630353">
    <property type="component" value="Unassembled WGS sequence"/>
</dbReference>
<reference evidence="1" key="1">
    <citation type="journal article" date="2014" name="Int. J. Syst. Evol. Microbiol.">
        <title>Complete genome sequence of Corynebacterium casei LMG S-19264T (=DSM 44701T), isolated from a smear-ripened cheese.</title>
        <authorList>
            <consortium name="US DOE Joint Genome Institute (JGI-PGF)"/>
            <person name="Walter F."/>
            <person name="Albersmeier A."/>
            <person name="Kalinowski J."/>
            <person name="Ruckert C."/>
        </authorList>
    </citation>
    <scope>NUCLEOTIDE SEQUENCE</scope>
    <source>
        <strain evidence="1">KCTC 42651</strain>
    </source>
</reference>
<organism evidence="1 2">
    <name type="scientific">Thalassobaculum fulvum</name>
    <dbReference type="NCBI Taxonomy" id="1633335"/>
    <lineage>
        <taxon>Bacteria</taxon>
        <taxon>Pseudomonadati</taxon>
        <taxon>Pseudomonadota</taxon>
        <taxon>Alphaproteobacteria</taxon>
        <taxon>Rhodospirillales</taxon>
        <taxon>Thalassobaculaceae</taxon>
        <taxon>Thalassobaculum</taxon>
    </lineage>
</organism>
<accession>A0A919CS55</accession>
<reference evidence="1" key="2">
    <citation type="submission" date="2020-09" db="EMBL/GenBank/DDBJ databases">
        <authorList>
            <person name="Sun Q."/>
            <person name="Kim S."/>
        </authorList>
    </citation>
    <scope>NUCLEOTIDE SEQUENCE</scope>
    <source>
        <strain evidence="1">KCTC 42651</strain>
    </source>
</reference>
<keyword evidence="2" id="KW-1185">Reference proteome</keyword>
<evidence type="ECO:0008006" key="3">
    <source>
        <dbReference type="Google" id="ProtNLM"/>
    </source>
</evidence>
<sequence>MSLSRPTPREPDKGASQPLFLSLFLLLLAFFILLNSLSTIEPGRSNRVLESVQRAFPSQFRTRLGDGVLEADPGQVIGETVRAGIGTIFRQVLPVARVTVEPDGNPIYVSAPVARVYSSATGGMTPVGEQLATRLAPLLATPPAGSVLELDVLFTVADDARGTVREARGQAVSDLVDRFVAAGIEPALVSAGLEPGQSDTVRFVFRTRPGGPAAGGG</sequence>
<dbReference type="EMBL" id="BMZS01000012">
    <property type="protein sequence ID" value="GHD60983.1"/>
    <property type="molecule type" value="Genomic_DNA"/>
</dbReference>
<evidence type="ECO:0000313" key="2">
    <source>
        <dbReference type="Proteomes" id="UP000630353"/>
    </source>
</evidence>
<gene>
    <name evidence="1" type="ORF">GCM10017083_47750</name>
</gene>
<evidence type="ECO:0000313" key="1">
    <source>
        <dbReference type="EMBL" id="GHD60983.1"/>
    </source>
</evidence>
<dbReference type="RefSeq" id="WP_189994412.1">
    <property type="nucleotide sequence ID" value="NZ_BMZS01000012.1"/>
</dbReference>
<protein>
    <recommendedName>
        <fullName evidence="3">Motility protein B-like N-terminal domain-containing protein</fullName>
    </recommendedName>
</protein>
<dbReference type="AlphaFoldDB" id="A0A919CS55"/>
<name>A0A919CS55_9PROT</name>
<proteinExistence type="predicted"/>
<comment type="caution">
    <text evidence="1">The sequence shown here is derived from an EMBL/GenBank/DDBJ whole genome shotgun (WGS) entry which is preliminary data.</text>
</comment>